<evidence type="ECO:0000256" key="1">
    <source>
        <dbReference type="SAM" id="MobiDB-lite"/>
    </source>
</evidence>
<gene>
    <name evidence="2" type="ORF">QQF64_020097</name>
</gene>
<keyword evidence="3" id="KW-1185">Reference proteome</keyword>
<name>A0ABR3LJT7_9TELE</name>
<accession>A0ABR3LJT7</accession>
<feature type="region of interest" description="Disordered" evidence="1">
    <location>
        <begin position="1"/>
        <end position="46"/>
    </location>
</feature>
<protein>
    <submittedName>
        <fullName evidence="2">Uncharacterized protein</fullName>
    </submittedName>
</protein>
<evidence type="ECO:0000313" key="3">
    <source>
        <dbReference type="Proteomes" id="UP001558613"/>
    </source>
</evidence>
<dbReference type="EMBL" id="JAYMGO010000022">
    <property type="protein sequence ID" value="KAL1252301.1"/>
    <property type="molecule type" value="Genomic_DNA"/>
</dbReference>
<organism evidence="2 3">
    <name type="scientific">Cirrhinus molitorella</name>
    <name type="common">mud carp</name>
    <dbReference type="NCBI Taxonomy" id="172907"/>
    <lineage>
        <taxon>Eukaryota</taxon>
        <taxon>Metazoa</taxon>
        <taxon>Chordata</taxon>
        <taxon>Craniata</taxon>
        <taxon>Vertebrata</taxon>
        <taxon>Euteleostomi</taxon>
        <taxon>Actinopterygii</taxon>
        <taxon>Neopterygii</taxon>
        <taxon>Teleostei</taxon>
        <taxon>Ostariophysi</taxon>
        <taxon>Cypriniformes</taxon>
        <taxon>Cyprinidae</taxon>
        <taxon>Labeoninae</taxon>
        <taxon>Labeonini</taxon>
        <taxon>Cirrhinus</taxon>
    </lineage>
</organism>
<evidence type="ECO:0000313" key="2">
    <source>
        <dbReference type="EMBL" id="KAL1252301.1"/>
    </source>
</evidence>
<comment type="caution">
    <text evidence="2">The sequence shown here is derived from an EMBL/GenBank/DDBJ whole genome shotgun (WGS) entry which is preliminary data.</text>
</comment>
<feature type="compositionally biased region" description="Polar residues" evidence="1">
    <location>
        <begin position="17"/>
        <end position="28"/>
    </location>
</feature>
<reference evidence="2 3" key="1">
    <citation type="submission" date="2023-09" db="EMBL/GenBank/DDBJ databases">
        <authorList>
            <person name="Wang M."/>
        </authorList>
    </citation>
    <scope>NUCLEOTIDE SEQUENCE [LARGE SCALE GENOMIC DNA]</scope>
    <source>
        <strain evidence="2">GT-2023</strain>
        <tissue evidence="2">Liver</tissue>
    </source>
</reference>
<dbReference type="Proteomes" id="UP001558613">
    <property type="component" value="Unassembled WGS sequence"/>
</dbReference>
<proteinExistence type="predicted"/>
<sequence length="66" mass="7508">MAAPIVTQKPSTRYRKQLQQNTDETTVEQGEKDEAGSSNSTDSMDKYWGLKDVMKCKQEQMLPNVL</sequence>